<sequence length="102" mass="12035">MERSQRLKHFVQKLETVLCEVIKEENSARLMMEQKIELRRREIADMCQQLGLAPFLPERGLTSSELMRPVCFLNKLLILYTHIWLNINSSPHQLSSSIDSHW</sequence>
<protein>
    <submittedName>
        <fullName evidence="1">Uncharacterized protein</fullName>
    </submittedName>
</protein>
<gene>
    <name evidence="1" type="ORF">SMTD_LOCUS21901</name>
</gene>
<name>A0A3P8KUY1_9TREM</name>
<accession>A0A3P8KUY1</accession>
<proteinExistence type="predicted"/>
<dbReference type="AlphaFoldDB" id="A0A3P8KUY1"/>
<evidence type="ECO:0000313" key="2">
    <source>
        <dbReference type="Proteomes" id="UP000269396"/>
    </source>
</evidence>
<dbReference type="Proteomes" id="UP000269396">
    <property type="component" value="Unassembled WGS sequence"/>
</dbReference>
<keyword evidence="2" id="KW-1185">Reference proteome</keyword>
<reference evidence="1 2" key="1">
    <citation type="submission" date="2018-11" db="EMBL/GenBank/DDBJ databases">
        <authorList>
            <consortium name="Pathogen Informatics"/>
        </authorList>
    </citation>
    <scope>NUCLEOTIDE SEQUENCE [LARGE SCALE GENOMIC DNA]</scope>
    <source>
        <strain>Denwood</strain>
        <strain evidence="2">Zambia</strain>
    </source>
</reference>
<dbReference type="EMBL" id="UZAL01048994">
    <property type="protein sequence ID" value="VDP85963.1"/>
    <property type="molecule type" value="Genomic_DNA"/>
</dbReference>
<organism evidence="1 2">
    <name type="scientific">Schistosoma mattheei</name>
    <dbReference type="NCBI Taxonomy" id="31246"/>
    <lineage>
        <taxon>Eukaryota</taxon>
        <taxon>Metazoa</taxon>
        <taxon>Spiralia</taxon>
        <taxon>Lophotrochozoa</taxon>
        <taxon>Platyhelminthes</taxon>
        <taxon>Trematoda</taxon>
        <taxon>Digenea</taxon>
        <taxon>Strigeidida</taxon>
        <taxon>Schistosomatoidea</taxon>
        <taxon>Schistosomatidae</taxon>
        <taxon>Schistosoma</taxon>
    </lineage>
</organism>
<evidence type="ECO:0000313" key="1">
    <source>
        <dbReference type="EMBL" id="VDP85963.1"/>
    </source>
</evidence>